<sequence>MSVGRAALAHASTADSGAIARATAAMRAPSALDNLGLGPTPGAPGATALSRSLSTHLLEQVVRELAEDAARSAVRELAGALVAQRRALGAAVARVAAAADAARARADSPHRPPDAPVAGTGYQAARAAAANVPAAGLADGPLRVAARSHALAIARSAPPRPSDGPPAPPLHAALLERVLAPLLAEEADAAARAALSELVDDLLTRRRAARAYDGLVVGVALSARYMRRVALEALAEVEADQLLDAALREACMESALDALAEHRSETASQWLTRGTRARAPGEPPLHLPHLASDTEAIYIDGVCQAVLLERLLFDALAHKLALAGDNLLLRDAMATVTDELLAETLMQRSLAVAQRREDAAPERPLGAAHAELTTELLLEALIGGLAAMPLDDEPDEPAEPARARTPAAASSPREPRSVRATARSSATSSRAHGRTTGMSRSAASATNTDSDTGRARSETTATTNSTELRSGRTTARSGAPSSSVGASLTDRSDAFRSAGRSEGGADSQ</sequence>
<evidence type="ECO:0000256" key="1">
    <source>
        <dbReference type="SAM" id="MobiDB-lite"/>
    </source>
</evidence>
<comment type="caution">
    <text evidence="2">The sequence shown here is derived from an EMBL/GenBank/DDBJ whole genome shotgun (WGS) entry which is preliminary data.</text>
</comment>
<name>A0A8J5XC34_DIALT</name>
<proteinExistence type="predicted"/>
<dbReference type="Proteomes" id="UP000751190">
    <property type="component" value="Unassembled WGS sequence"/>
</dbReference>
<gene>
    <name evidence="2" type="ORF">KFE25_010624</name>
</gene>
<feature type="region of interest" description="Disordered" evidence="1">
    <location>
        <begin position="388"/>
        <end position="508"/>
    </location>
</feature>
<reference evidence="2" key="1">
    <citation type="submission" date="2021-05" db="EMBL/GenBank/DDBJ databases">
        <title>The genome of the haptophyte Pavlova lutheri (Diacronema luteri, Pavlovales) - a model for lipid biosynthesis in eukaryotic algae.</title>
        <authorList>
            <person name="Hulatt C.J."/>
            <person name="Posewitz M.C."/>
        </authorList>
    </citation>
    <scope>NUCLEOTIDE SEQUENCE</scope>
    <source>
        <strain evidence="2">NIVA-4/92</strain>
    </source>
</reference>
<accession>A0A8J5XC34</accession>
<organism evidence="2 3">
    <name type="scientific">Diacronema lutheri</name>
    <name type="common">Unicellular marine alga</name>
    <name type="synonym">Monochrysis lutheri</name>
    <dbReference type="NCBI Taxonomy" id="2081491"/>
    <lineage>
        <taxon>Eukaryota</taxon>
        <taxon>Haptista</taxon>
        <taxon>Haptophyta</taxon>
        <taxon>Pavlovophyceae</taxon>
        <taxon>Pavlovales</taxon>
        <taxon>Pavlovaceae</taxon>
        <taxon>Diacronema</taxon>
    </lineage>
</organism>
<feature type="compositionally biased region" description="Low complexity" evidence="1">
    <location>
        <begin position="403"/>
        <end position="436"/>
    </location>
</feature>
<feature type="compositionally biased region" description="Polar residues" evidence="1">
    <location>
        <begin position="458"/>
        <end position="486"/>
    </location>
</feature>
<evidence type="ECO:0000313" key="3">
    <source>
        <dbReference type="Proteomes" id="UP000751190"/>
    </source>
</evidence>
<protein>
    <submittedName>
        <fullName evidence="2">Uncharacterized protein</fullName>
    </submittedName>
</protein>
<keyword evidence="3" id="KW-1185">Reference proteome</keyword>
<dbReference type="EMBL" id="JAGTXO010000029">
    <property type="protein sequence ID" value="KAG8460873.1"/>
    <property type="molecule type" value="Genomic_DNA"/>
</dbReference>
<dbReference type="AlphaFoldDB" id="A0A8J5XC34"/>
<evidence type="ECO:0000313" key="2">
    <source>
        <dbReference type="EMBL" id="KAG8460873.1"/>
    </source>
</evidence>
<feature type="compositionally biased region" description="Polar residues" evidence="1">
    <location>
        <begin position="437"/>
        <end position="450"/>
    </location>
</feature>